<dbReference type="SUPFAM" id="SSF47413">
    <property type="entry name" value="lambda repressor-like DNA-binding domains"/>
    <property type="match status" value="1"/>
</dbReference>
<gene>
    <name evidence="2" type="ORF">LJ757_16600</name>
</gene>
<comment type="caution">
    <text evidence="2">The sequence shown here is derived from an EMBL/GenBank/DDBJ whole genome shotgun (WGS) entry which is preliminary data.</text>
</comment>
<evidence type="ECO:0000313" key="3">
    <source>
        <dbReference type="Proteomes" id="UP001139158"/>
    </source>
</evidence>
<keyword evidence="3" id="KW-1185">Reference proteome</keyword>
<dbReference type="Proteomes" id="UP001139158">
    <property type="component" value="Unassembled WGS sequence"/>
</dbReference>
<protein>
    <submittedName>
        <fullName evidence="2">Helix-turn-helix domain-containing protein</fullName>
    </submittedName>
</protein>
<dbReference type="RefSeq" id="WP_227897401.1">
    <property type="nucleotide sequence ID" value="NZ_CP099467.1"/>
</dbReference>
<reference evidence="2" key="1">
    <citation type="submission" date="2021-10" db="EMBL/GenBank/DDBJ databases">
        <title>Novel species in genus Arthrobacter.</title>
        <authorList>
            <person name="Liu Y."/>
        </authorList>
    </citation>
    <scope>NUCLEOTIDE SEQUENCE</scope>
    <source>
        <strain evidence="2">Zg-Y453</strain>
    </source>
</reference>
<dbReference type="SMART" id="SM00530">
    <property type="entry name" value="HTH_XRE"/>
    <property type="match status" value="1"/>
</dbReference>
<proteinExistence type="predicted"/>
<dbReference type="InterPro" id="IPR010982">
    <property type="entry name" value="Lambda_DNA-bd_dom_sf"/>
</dbReference>
<dbReference type="EMBL" id="JAJFZV010000018">
    <property type="protein sequence ID" value="MCC3299414.1"/>
    <property type="molecule type" value="Genomic_DNA"/>
</dbReference>
<dbReference type="Gene3D" id="1.10.260.40">
    <property type="entry name" value="lambda repressor-like DNA-binding domains"/>
    <property type="match status" value="1"/>
</dbReference>
<dbReference type="PROSITE" id="PS50943">
    <property type="entry name" value="HTH_CROC1"/>
    <property type="match status" value="1"/>
</dbReference>
<dbReference type="InterPro" id="IPR001387">
    <property type="entry name" value="Cro/C1-type_HTH"/>
</dbReference>
<organism evidence="2 3">
    <name type="scientific">Arthrobacter caoxuetaonis</name>
    <dbReference type="NCBI Taxonomy" id="2886935"/>
    <lineage>
        <taxon>Bacteria</taxon>
        <taxon>Bacillati</taxon>
        <taxon>Actinomycetota</taxon>
        <taxon>Actinomycetes</taxon>
        <taxon>Micrococcales</taxon>
        <taxon>Micrococcaceae</taxon>
        <taxon>Arthrobacter</taxon>
    </lineage>
</organism>
<sequence length="88" mass="9530">MNRAEALSAALVAQLRRELTEKGRTQSELSEKLGIHPVTMNLYPKGRRHIPMPTFFLLADELGMTPSDLLGAAESRVAAASPEGRGTV</sequence>
<feature type="domain" description="HTH cro/C1-type" evidence="1">
    <location>
        <begin position="15"/>
        <end position="69"/>
    </location>
</feature>
<dbReference type="CDD" id="cd00093">
    <property type="entry name" value="HTH_XRE"/>
    <property type="match status" value="1"/>
</dbReference>
<dbReference type="AlphaFoldDB" id="A0A9X1SGI9"/>
<name>A0A9X1SGI9_9MICC</name>
<dbReference type="Pfam" id="PF01381">
    <property type="entry name" value="HTH_3"/>
    <property type="match status" value="1"/>
</dbReference>
<accession>A0A9X1SGI9</accession>
<dbReference type="GO" id="GO:0003677">
    <property type="term" value="F:DNA binding"/>
    <property type="evidence" value="ECO:0007669"/>
    <property type="project" value="InterPro"/>
</dbReference>
<evidence type="ECO:0000313" key="2">
    <source>
        <dbReference type="EMBL" id="MCC3299414.1"/>
    </source>
</evidence>
<evidence type="ECO:0000259" key="1">
    <source>
        <dbReference type="PROSITE" id="PS50943"/>
    </source>
</evidence>